<dbReference type="RefSeq" id="WP_135470476.1">
    <property type="nucleotide sequence ID" value="NZ_CASJDB010000054.1"/>
</dbReference>
<evidence type="ECO:0000313" key="1">
    <source>
        <dbReference type="EMBL" id="TGG39709.1"/>
    </source>
</evidence>
<dbReference type="GeneID" id="82148732"/>
<keyword evidence="2" id="KW-1185">Reference proteome</keyword>
<reference evidence="1 2" key="1">
    <citation type="submission" date="2019-02" db="EMBL/GenBank/DDBJ databases">
        <title>Isolation and identification of novel species under the genus Muribaculum.</title>
        <authorList>
            <person name="Miyake S."/>
            <person name="Ding Y."/>
            <person name="Low A."/>
            <person name="Soh M."/>
            <person name="Seedorf H."/>
        </authorList>
    </citation>
    <scope>NUCLEOTIDE SEQUENCE [LARGE SCALE GENOMIC DNA]</scope>
    <source>
        <strain evidence="1 2">TLL-A3</strain>
    </source>
</reference>
<name>A0A4Z0V3D8_9BACT</name>
<dbReference type="AlphaFoldDB" id="A0A4Z0V3D8"/>
<proteinExistence type="predicted"/>
<comment type="caution">
    <text evidence="1">The sequence shown here is derived from an EMBL/GenBank/DDBJ whole genome shotgun (WGS) entry which is preliminary data.</text>
</comment>
<accession>A0A4Z0V3D8</accession>
<gene>
    <name evidence="1" type="ORF">EZ315_02940</name>
</gene>
<dbReference type="EMBL" id="SJSA01000001">
    <property type="protein sequence ID" value="TGG39709.1"/>
    <property type="molecule type" value="Genomic_DNA"/>
</dbReference>
<sequence>MKIIRVISSSPVFNVDFHPDSAMLLPGRPVFYPDFGKDWMAVPYVAVRVNRLGKSISEKFASRYYDALSVAVRIVPSGGCDIPEGVLSGMDCSINFGEWICPQEFFGLGSVMIGDVPVGCHDVTKDVIDSIVSEASRLTSLRMGDVLMIPVVPECGIAISPRMRVVALCDGSRELLNIKVV</sequence>
<dbReference type="Proteomes" id="UP000297635">
    <property type="component" value="Unassembled WGS sequence"/>
</dbReference>
<organism evidence="1 2">
    <name type="scientific">Duncaniella freteri</name>
    <dbReference type="NCBI Taxonomy" id="2530391"/>
    <lineage>
        <taxon>Bacteria</taxon>
        <taxon>Pseudomonadati</taxon>
        <taxon>Bacteroidota</taxon>
        <taxon>Bacteroidia</taxon>
        <taxon>Bacteroidales</taxon>
        <taxon>Muribaculaceae</taxon>
        <taxon>Duncaniella</taxon>
    </lineage>
</organism>
<evidence type="ECO:0008006" key="3">
    <source>
        <dbReference type="Google" id="ProtNLM"/>
    </source>
</evidence>
<protein>
    <recommendedName>
        <fullName evidence="3">Fumarylacetoacetase-like C-terminal domain-containing protein</fullName>
    </recommendedName>
</protein>
<evidence type="ECO:0000313" key="2">
    <source>
        <dbReference type="Proteomes" id="UP000297635"/>
    </source>
</evidence>